<proteinExistence type="predicted"/>
<evidence type="ECO:0000313" key="2">
    <source>
        <dbReference type="Proteomes" id="UP001156882"/>
    </source>
</evidence>
<dbReference type="EMBL" id="BSPC01000038">
    <property type="protein sequence ID" value="GLS20999.1"/>
    <property type="molecule type" value="Genomic_DNA"/>
</dbReference>
<organism evidence="1 2">
    <name type="scientific">Labrys miyagiensis</name>
    <dbReference type="NCBI Taxonomy" id="346912"/>
    <lineage>
        <taxon>Bacteria</taxon>
        <taxon>Pseudomonadati</taxon>
        <taxon>Pseudomonadota</taxon>
        <taxon>Alphaproteobacteria</taxon>
        <taxon>Hyphomicrobiales</taxon>
        <taxon>Xanthobacteraceae</taxon>
        <taxon>Labrys</taxon>
    </lineage>
</organism>
<reference evidence="2" key="1">
    <citation type="journal article" date="2019" name="Int. J. Syst. Evol. Microbiol.">
        <title>The Global Catalogue of Microorganisms (GCM) 10K type strain sequencing project: providing services to taxonomists for standard genome sequencing and annotation.</title>
        <authorList>
            <consortium name="The Broad Institute Genomics Platform"/>
            <consortium name="The Broad Institute Genome Sequencing Center for Infectious Disease"/>
            <person name="Wu L."/>
            <person name="Ma J."/>
        </authorList>
    </citation>
    <scope>NUCLEOTIDE SEQUENCE [LARGE SCALE GENOMIC DNA]</scope>
    <source>
        <strain evidence="2">NBRC 101365</strain>
    </source>
</reference>
<sequence>MVNFQDFLNFLGGAKGELTNAINIACMSSVLAFKKAGVAFTHETAKEAASLDYARSLDSAVKKPLVSRTVAKTTAPIQARRRCRRS</sequence>
<comment type="caution">
    <text evidence="1">The sequence shown here is derived from an EMBL/GenBank/DDBJ whole genome shotgun (WGS) entry which is preliminary data.</text>
</comment>
<keyword evidence="2" id="KW-1185">Reference proteome</keyword>
<gene>
    <name evidence="1" type="ORF">GCM10007874_40160</name>
</gene>
<accession>A0ABQ6CQM3</accession>
<dbReference type="Proteomes" id="UP001156882">
    <property type="component" value="Unassembled WGS sequence"/>
</dbReference>
<name>A0ABQ6CQM3_9HYPH</name>
<protein>
    <submittedName>
        <fullName evidence="1">Uncharacterized protein</fullName>
    </submittedName>
</protein>
<dbReference type="RefSeq" id="WP_284314071.1">
    <property type="nucleotide sequence ID" value="NZ_BSPC01000038.1"/>
</dbReference>
<evidence type="ECO:0000313" key="1">
    <source>
        <dbReference type="EMBL" id="GLS20999.1"/>
    </source>
</evidence>